<dbReference type="PANTHER" id="PTHR21310">
    <property type="entry name" value="AMINOGLYCOSIDE PHOSPHOTRANSFERASE-RELATED-RELATED"/>
    <property type="match status" value="1"/>
</dbReference>
<sequence length="322" mass="36405">MSMTQQPNSASRPILKIKEVSHALPFRASTLPASMSPGLEGAQMEPKPINYGFFTKIFVIAAYKILTNQFVRRLRKPQPTVAYVSSHIGIKATAKTTLAEAHAMQFVAEHTSIPVPKVYSAFTHSGTTYILMERIDGEPLTTAWVQRLPESKARILAQLKSFVNELREIPPPDSNGVSNIIGGPVFDERLPDKPFWGPFASVADFHRELRNQVELKHLEGPNKAKFPEDMADLIRFHHETPDKPVFTHGDLSSFNILVRGDKVVGIVDWETAGWMPAYWEYTTAWNASPSNLFWQDEVDKYITPLPHARDMENLRRQYFGGF</sequence>
<protein>
    <recommendedName>
        <fullName evidence="1">Aminoglycoside phosphotransferase domain-containing protein</fullName>
    </recommendedName>
</protein>
<name>A0A2N3N8G0_9PEZI</name>
<comment type="caution">
    <text evidence="2">The sequence shown here is derived from an EMBL/GenBank/DDBJ whole genome shotgun (WGS) entry which is preliminary data.</text>
</comment>
<dbReference type="VEuPathDB" id="FungiDB:jhhlp_004786"/>
<dbReference type="InterPro" id="IPR051678">
    <property type="entry name" value="AGP_Transferase"/>
</dbReference>
<reference evidence="2 3" key="1">
    <citation type="journal article" date="2017" name="G3 (Bethesda)">
        <title>First Draft Genome Sequence of the Pathogenic Fungus Lomentospora prolificans (Formerly Scedosporium prolificans).</title>
        <authorList>
            <person name="Luo R."/>
            <person name="Zimin A."/>
            <person name="Workman R."/>
            <person name="Fan Y."/>
            <person name="Pertea G."/>
            <person name="Grossman N."/>
            <person name="Wear M.P."/>
            <person name="Jia B."/>
            <person name="Miller H."/>
            <person name="Casadevall A."/>
            <person name="Timp W."/>
            <person name="Zhang S.X."/>
            <person name="Salzberg S.L."/>
        </authorList>
    </citation>
    <scope>NUCLEOTIDE SEQUENCE [LARGE SCALE GENOMIC DNA]</scope>
    <source>
        <strain evidence="2 3">JHH-5317</strain>
    </source>
</reference>
<dbReference type="CDD" id="cd05120">
    <property type="entry name" value="APH_ChoK_like"/>
    <property type="match status" value="1"/>
</dbReference>
<dbReference type="Gene3D" id="3.90.1200.10">
    <property type="match status" value="1"/>
</dbReference>
<dbReference type="AlphaFoldDB" id="A0A2N3N8G0"/>
<proteinExistence type="predicted"/>
<dbReference type="InParanoid" id="A0A2N3N8G0"/>
<dbReference type="Pfam" id="PF01636">
    <property type="entry name" value="APH"/>
    <property type="match status" value="1"/>
</dbReference>
<dbReference type="PANTHER" id="PTHR21310:SF55">
    <property type="entry name" value="AMINOGLYCOSIDE PHOSPHOTRANSFERASE DOMAIN-CONTAINING PROTEIN"/>
    <property type="match status" value="1"/>
</dbReference>
<feature type="domain" description="Aminoglycoside phosphotransferase" evidence="1">
    <location>
        <begin position="92"/>
        <end position="289"/>
    </location>
</feature>
<keyword evidence="3" id="KW-1185">Reference proteome</keyword>
<dbReference type="SUPFAM" id="SSF56112">
    <property type="entry name" value="Protein kinase-like (PK-like)"/>
    <property type="match status" value="1"/>
</dbReference>
<dbReference type="EMBL" id="NLAX01000094">
    <property type="protein sequence ID" value="PKS08733.1"/>
    <property type="molecule type" value="Genomic_DNA"/>
</dbReference>
<gene>
    <name evidence="2" type="ORF">jhhlp_004786</name>
</gene>
<dbReference type="STRING" id="41688.A0A2N3N8G0"/>
<evidence type="ECO:0000313" key="2">
    <source>
        <dbReference type="EMBL" id="PKS08733.1"/>
    </source>
</evidence>
<evidence type="ECO:0000313" key="3">
    <source>
        <dbReference type="Proteomes" id="UP000233524"/>
    </source>
</evidence>
<dbReference type="InterPro" id="IPR011009">
    <property type="entry name" value="Kinase-like_dom_sf"/>
</dbReference>
<accession>A0A2N3N8G0</accession>
<evidence type="ECO:0000259" key="1">
    <source>
        <dbReference type="Pfam" id="PF01636"/>
    </source>
</evidence>
<dbReference type="OrthoDB" id="8300194at2759"/>
<dbReference type="Proteomes" id="UP000233524">
    <property type="component" value="Unassembled WGS sequence"/>
</dbReference>
<dbReference type="InterPro" id="IPR002575">
    <property type="entry name" value="Aminoglycoside_PTrfase"/>
</dbReference>
<organism evidence="2 3">
    <name type="scientific">Lomentospora prolificans</name>
    <dbReference type="NCBI Taxonomy" id="41688"/>
    <lineage>
        <taxon>Eukaryota</taxon>
        <taxon>Fungi</taxon>
        <taxon>Dikarya</taxon>
        <taxon>Ascomycota</taxon>
        <taxon>Pezizomycotina</taxon>
        <taxon>Sordariomycetes</taxon>
        <taxon>Hypocreomycetidae</taxon>
        <taxon>Microascales</taxon>
        <taxon>Microascaceae</taxon>
        <taxon>Lomentospora</taxon>
    </lineage>
</organism>